<feature type="region of interest" description="Disordered" evidence="2">
    <location>
        <begin position="2099"/>
        <end position="2120"/>
    </location>
</feature>
<dbReference type="GO" id="GO:0000723">
    <property type="term" value="P:telomere maintenance"/>
    <property type="evidence" value="ECO:0007669"/>
    <property type="project" value="InterPro"/>
</dbReference>
<keyword evidence="1" id="KW-0547">Nucleotide-binding</keyword>
<proteinExistence type="inferred from homology"/>
<dbReference type="EC" id="5.6.2.3" evidence="1"/>
<feature type="region of interest" description="Disordered" evidence="2">
    <location>
        <begin position="1255"/>
        <end position="1274"/>
    </location>
</feature>
<protein>
    <recommendedName>
        <fullName evidence="1">ATP-dependent DNA helicase</fullName>
        <ecNumber evidence="1">5.6.2.3</ecNumber>
    </recommendedName>
</protein>
<keyword evidence="1" id="KW-0378">Hydrolase</keyword>
<feature type="region of interest" description="Disordered" evidence="2">
    <location>
        <begin position="1502"/>
        <end position="1551"/>
    </location>
</feature>
<feature type="non-terminal residue" evidence="5">
    <location>
        <position position="1"/>
    </location>
</feature>
<feature type="compositionally biased region" description="Acidic residues" evidence="2">
    <location>
        <begin position="383"/>
        <end position="401"/>
    </location>
</feature>
<comment type="similarity">
    <text evidence="1">Belongs to the helicase family.</text>
</comment>
<dbReference type="EMBL" id="JAQMWT010000496">
    <property type="protein sequence ID" value="KAJ8600565.1"/>
    <property type="molecule type" value="Genomic_DNA"/>
</dbReference>
<dbReference type="GO" id="GO:0005524">
    <property type="term" value="F:ATP binding"/>
    <property type="evidence" value="ECO:0007669"/>
    <property type="project" value="UniProtKB-KW"/>
</dbReference>
<dbReference type="GO" id="GO:0006281">
    <property type="term" value="P:DNA repair"/>
    <property type="evidence" value="ECO:0007669"/>
    <property type="project" value="UniProtKB-KW"/>
</dbReference>
<evidence type="ECO:0000313" key="6">
    <source>
        <dbReference type="Proteomes" id="UP001230188"/>
    </source>
</evidence>
<dbReference type="Pfam" id="PF14214">
    <property type="entry name" value="Helitron_like_N"/>
    <property type="match status" value="1"/>
</dbReference>
<keyword evidence="1" id="KW-0347">Helicase</keyword>
<dbReference type="GO" id="GO:0043139">
    <property type="term" value="F:5'-3' DNA helicase activity"/>
    <property type="evidence" value="ECO:0007669"/>
    <property type="project" value="UniProtKB-EC"/>
</dbReference>
<dbReference type="Pfam" id="PF05970">
    <property type="entry name" value="PIF1"/>
    <property type="match status" value="1"/>
</dbReference>
<dbReference type="InterPro" id="IPR027417">
    <property type="entry name" value="P-loop_NTPase"/>
</dbReference>
<feature type="region of interest" description="Disordered" evidence="2">
    <location>
        <begin position="2009"/>
        <end position="2045"/>
    </location>
</feature>
<name>A0AAD7U9Y3_9STRA</name>
<accession>A0AAD7U9Y3</accession>
<evidence type="ECO:0000259" key="4">
    <source>
        <dbReference type="Pfam" id="PF14214"/>
    </source>
</evidence>
<feature type="compositionally biased region" description="Basic and acidic residues" evidence="2">
    <location>
        <begin position="1258"/>
        <end position="1268"/>
    </location>
</feature>
<feature type="region of interest" description="Disordered" evidence="2">
    <location>
        <begin position="360"/>
        <end position="414"/>
    </location>
</feature>
<dbReference type="Gene3D" id="3.40.50.300">
    <property type="entry name" value="P-loop containing nucleotide triphosphate hydrolases"/>
    <property type="match status" value="1"/>
</dbReference>
<feature type="region of interest" description="Disordered" evidence="2">
    <location>
        <begin position="2139"/>
        <end position="2161"/>
    </location>
</feature>
<feature type="compositionally biased region" description="Low complexity" evidence="2">
    <location>
        <begin position="360"/>
        <end position="374"/>
    </location>
</feature>
<feature type="compositionally biased region" description="Basic and acidic residues" evidence="2">
    <location>
        <begin position="404"/>
        <end position="414"/>
    </location>
</feature>
<evidence type="ECO:0000259" key="3">
    <source>
        <dbReference type="Pfam" id="PF05970"/>
    </source>
</evidence>
<feature type="compositionally biased region" description="Acidic residues" evidence="2">
    <location>
        <begin position="1375"/>
        <end position="1385"/>
    </location>
</feature>
<dbReference type="Proteomes" id="UP001230188">
    <property type="component" value="Unassembled WGS sequence"/>
</dbReference>
<comment type="catalytic activity">
    <reaction evidence="1">
        <text>ATP + H2O = ADP + phosphate + H(+)</text>
        <dbReference type="Rhea" id="RHEA:13065"/>
        <dbReference type="ChEBI" id="CHEBI:15377"/>
        <dbReference type="ChEBI" id="CHEBI:15378"/>
        <dbReference type="ChEBI" id="CHEBI:30616"/>
        <dbReference type="ChEBI" id="CHEBI:43474"/>
        <dbReference type="ChEBI" id="CHEBI:456216"/>
        <dbReference type="EC" id="5.6.2.3"/>
    </reaction>
</comment>
<comment type="cofactor">
    <cofactor evidence="1">
        <name>Mg(2+)</name>
        <dbReference type="ChEBI" id="CHEBI:18420"/>
    </cofactor>
</comment>
<keyword evidence="1" id="KW-0227">DNA damage</keyword>
<reference evidence="5" key="1">
    <citation type="submission" date="2023-01" db="EMBL/GenBank/DDBJ databases">
        <title>Metagenome sequencing of chrysophaentin producing Chrysophaeum taylorii.</title>
        <authorList>
            <person name="Davison J."/>
            <person name="Bewley C."/>
        </authorList>
    </citation>
    <scope>NUCLEOTIDE SEQUENCE</scope>
    <source>
        <strain evidence="5">NIES-1699</strain>
    </source>
</reference>
<feature type="region of interest" description="Disordered" evidence="2">
    <location>
        <begin position="459"/>
        <end position="500"/>
    </location>
</feature>
<feature type="domain" description="DNA helicase Pif1-like DEAD-box helicase" evidence="3">
    <location>
        <begin position="1729"/>
        <end position="1884"/>
    </location>
</feature>
<organism evidence="5 6">
    <name type="scientific">Chrysophaeum taylorii</name>
    <dbReference type="NCBI Taxonomy" id="2483200"/>
    <lineage>
        <taxon>Eukaryota</taxon>
        <taxon>Sar</taxon>
        <taxon>Stramenopiles</taxon>
        <taxon>Ochrophyta</taxon>
        <taxon>Pelagophyceae</taxon>
        <taxon>Pelagomonadales</taxon>
        <taxon>Pelagomonadaceae</taxon>
        <taxon>Chrysophaeum</taxon>
    </lineage>
</organism>
<dbReference type="GO" id="GO:0006310">
    <property type="term" value="P:DNA recombination"/>
    <property type="evidence" value="ECO:0007669"/>
    <property type="project" value="UniProtKB-KW"/>
</dbReference>
<comment type="caution">
    <text evidence="5">The sequence shown here is derived from an EMBL/GenBank/DDBJ whole genome shotgun (WGS) entry which is preliminary data.</text>
</comment>
<feature type="compositionally biased region" description="Low complexity" evidence="2">
    <location>
        <begin position="1386"/>
        <end position="1400"/>
    </location>
</feature>
<keyword evidence="1" id="KW-0234">DNA repair</keyword>
<keyword evidence="6" id="KW-1185">Reference proteome</keyword>
<keyword evidence="1" id="KW-0067">ATP-binding</keyword>
<evidence type="ECO:0000256" key="2">
    <source>
        <dbReference type="SAM" id="MobiDB-lite"/>
    </source>
</evidence>
<evidence type="ECO:0000256" key="1">
    <source>
        <dbReference type="RuleBase" id="RU363044"/>
    </source>
</evidence>
<feature type="region of interest" description="Disordered" evidence="2">
    <location>
        <begin position="878"/>
        <end position="910"/>
    </location>
</feature>
<sequence>MARTNKLHDNVCGACARRDPTDFGGATLRLKDTTDDNFEWLEFSDGARVDELDKDKFDPNDAATLDVTNALLAFEQRRAREFHIVLKEEKGPYCHVALVSAAHFQNYYDARGQDGDPRYLHLLPEAVFKKPDGDEHTYLCSRCLHNRHNDFWDAPVHAIASGNDFGRLWLRDVRLRDSSRTVDFDFQLPRFWPTQLEALLLATHRVYMVLSKLVVRWKSKTSRHVRMRGHGIVFGQRAVNKNTTLAFSEAAVLAALKHIAMYVVGPKVGKRGELERKALQLTDLTLRPRGDFNWLNILACAPDPIHVHESRSETFAGAPLDWNTFCPEYEATFKKLTTKDTPDKLNAIERHVVENSVHIANNDQAEDAAAATDVEQVRASARDDDDDSKTDYDMDNADDGSDFPTKENLDRDVLIPREGTDLDNALYWHARLEAEAPHLLLSGMTSERYEIMCRAQNDNGGHLNNYDNDLERPSSEKPSFPNVDHPVDHNQNDDTDEAPDDDSAIAVATFEDNEDAEVRATPGNVERQRRRFHLPGPDVHLRRRCYTLDPLLAGMSHVGVFPTSQETLGSVARSIIKTVTTTIETSPDGDKANPPTTPQTTKIFAQTSQICPPYQVPLLPRLQRPHPRPLLLPKIPPNLVAKVMNFVHLGSSKQPWSGSQRRADMTTLLATLRHYGAASYFFTIAPDDVHNLVAARLMFPWRGYHRLPSSNAPDYDDTFVMQMRASQDSDRHVREPHMTETALQERAAHNPVPCALIFDFLLRLIVEDVLAVPSGNDKADCPIRQRPKGVFGRLVGAFGVCETNQRDSLHSHMKLFGGATPAFIADVVEHDDLRAALCAAIDKHVSGELPLALHAGSEARTALRLPARRDAAAAIPNDPTAFKQSAPPHTGQPKQPRQTPPPDTEHLPCDDEGRVLMENLEDDDDHDDLRIACRICELARPRDGHARATIDPKPAATWGQPSFEVKDPRILVFDLKRRRIDLAVEEDTPSSAPTCALLAAISARHHCMLNFDDTPRGDADRRALLRALLADGQDLSEIAKTPGHELLASRLDELAKAYLENPKDVHDLRALLDALVNVAFLCNNGYQVDANDVISGLAGCNAVPYLVGVGTSGKAVGVYLLNYMTKEGDEIKICASLVVDAYENVRTHKSTAANSGTPERFAQHLAQRVANEAETEMPVSVCAAILLQKESSFASETFIFRSPWDHIRVALIAKAAAAALASSHANDNDDDDDDDDRPADAAIAQTYAAAEAAYVAKPDNDEEKRAADAENDVAATADDVAPDATLTALTRDAAGDDPLPTTFRYSKTHRMRDPATGIYVPIHYTDAETCAYRDARLAYLTALELHAMFDLEKRRKQTNRPTADNPLLMTAAADDTEDADGDDNTANDAHTAHSASTATTARRKRRPGRPPNGRFELRRGHPLAASHWLIRTSKSTVVKLAGHAPPTLDRTNPESRRRWALYASAWFAPWIYHEDYAAPDLTLYAFDDDYTHLQDTACLFQDRPTNRQPHPEKKTNVADASPRAAPSPPGASTPSTHCATAAPTRPEHAHREKMANTPGIATRLQRAVDLDAFFATLAATIPRAPLSLAATQRAALAGDCTANDRAARATAAWPLAALAASRRTFAKHTCAKNPQEAARTMCAPIPPKPRIRPDDATTALRGLGGGATSRLGDDLASTAATIIANIATPAQFAQVDDARWHELSRAGARTPQRARAAAPLSIQNSASSAATATIMNQNDHSLVALLMGAGGTGKSAVIAILQKIALEEGLGHIVCTGHTGVSAAAFGAVTLLSLFDLGIARPRHVPDRSSFTGSKQHEARTKFQALCGVTYDDVAGLVIDEISFVDAALIGHVDACARALTGAWDVPFGGIPVLLADNFQKPIPGREEWYKTMVNRALAPSSTVETPRHATSAGLRILAAAPVFELTRIMRAVHDPPFDAMLAMRDTTSTAPITRAFVDSIPTLSADDTSDARWAFAPVGVLNHAERDTINIDYLHKFAAFYPPPSSNGGSHSISTASSSNGGSHSISTASSPTSRTTTSSTAPSRCSAGLLEALSFADDTIPDALERAYAHGGFTIVKLDEPPFAVMVRVGSKVATARTQTNNDAHPTSTPRASTPRHSWHGIPLPDYEDDLGTGFIANDDDTTLRPPHGPVLNDADGQI</sequence>
<feature type="region of interest" description="Disordered" evidence="2">
    <location>
        <begin position="1375"/>
        <end position="1418"/>
    </location>
</feature>
<dbReference type="GO" id="GO:0016787">
    <property type="term" value="F:hydrolase activity"/>
    <property type="evidence" value="ECO:0007669"/>
    <property type="project" value="UniProtKB-KW"/>
</dbReference>
<keyword evidence="1" id="KW-0233">DNA recombination</keyword>
<evidence type="ECO:0000313" key="5">
    <source>
        <dbReference type="EMBL" id="KAJ8600565.1"/>
    </source>
</evidence>
<dbReference type="InterPro" id="IPR010285">
    <property type="entry name" value="DNA_helicase_pif1-like_DEAD"/>
</dbReference>
<feature type="domain" description="Helitron helicase-like" evidence="4">
    <location>
        <begin position="644"/>
        <end position="813"/>
    </location>
</feature>
<dbReference type="InterPro" id="IPR025476">
    <property type="entry name" value="Helitron_helicase-like"/>
</dbReference>
<gene>
    <name evidence="5" type="ORF">CTAYLR_009490</name>
</gene>
<feature type="compositionally biased region" description="Polar residues" evidence="2">
    <location>
        <begin position="2099"/>
        <end position="2118"/>
    </location>
</feature>